<accession>A0A4S2AG94</accession>
<dbReference type="RefSeq" id="WP_135038716.1">
    <property type="nucleotide sequence ID" value="NZ_CABIXU010000041.1"/>
</dbReference>
<gene>
    <name evidence="2" type="ORF">E4T97_15065</name>
    <name evidence="3" type="ORF">E5356_15145</name>
</gene>
<evidence type="ECO:0000313" key="3">
    <source>
        <dbReference type="EMBL" id="TGX99996.1"/>
    </source>
</evidence>
<proteinExistence type="predicted"/>
<organism evidence="3 5">
    <name type="scientific">Bacteroides acidifaciens</name>
    <dbReference type="NCBI Taxonomy" id="85831"/>
    <lineage>
        <taxon>Bacteria</taxon>
        <taxon>Pseudomonadati</taxon>
        <taxon>Bacteroidota</taxon>
        <taxon>Bacteroidia</taxon>
        <taxon>Bacteroidales</taxon>
        <taxon>Bacteroidaceae</taxon>
        <taxon>Bacteroides</taxon>
    </lineage>
</organism>
<comment type="caution">
    <text evidence="3">The sequence shown here is derived from an EMBL/GenBank/DDBJ whole genome shotgun (WGS) entry which is preliminary data.</text>
</comment>
<reference evidence="2 4" key="1">
    <citation type="submission" date="2019-03" db="EMBL/GenBank/DDBJ databases">
        <title>Diversity of the mouse oral microbiome.</title>
        <authorList>
            <person name="Joseph S."/>
            <person name="Aduse-Opoku J."/>
            <person name="Curtis M."/>
            <person name="Wade W."/>
            <person name="Hashim A."/>
        </authorList>
    </citation>
    <scope>NUCLEOTIDE SEQUENCE [LARGE SCALE GENOMIC DNA]</scope>
    <source>
        <strain evidence="2 4">P2318</strain>
    </source>
</reference>
<evidence type="ECO:0000313" key="4">
    <source>
        <dbReference type="Proteomes" id="UP000298073"/>
    </source>
</evidence>
<dbReference type="AlphaFoldDB" id="A0A4S2AG94"/>
<dbReference type="OrthoDB" id="1052685at2"/>
<feature type="signal peptide" evidence="1">
    <location>
        <begin position="1"/>
        <end position="19"/>
    </location>
</feature>
<dbReference type="EMBL" id="SPPV01000037">
    <property type="protein sequence ID" value="TFU47376.1"/>
    <property type="molecule type" value="Genomic_DNA"/>
</dbReference>
<evidence type="ECO:0008006" key="6">
    <source>
        <dbReference type="Google" id="ProtNLM"/>
    </source>
</evidence>
<keyword evidence="5" id="KW-1185">Reference proteome</keyword>
<name>A0A4S2AG94_9BACE</name>
<dbReference type="EMBL" id="SRZA01000057">
    <property type="protein sequence ID" value="TGX99996.1"/>
    <property type="molecule type" value="Genomic_DNA"/>
</dbReference>
<dbReference type="Proteomes" id="UP000298073">
    <property type="component" value="Unassembled WGS sequence"/>
</dbReference>
<sequence length="229" mass="25828">MNKLLVLAVLSMCTLFCNAQNGTYEDIFDVSSDGSINKVSFMIDDFDLSQTVKDVEYKTTFSHNFTVGTASYTLKTGILKDWGDGIFSRGFNVISLYKDGRTELILKQPEIWTYVYSGGSAIDFRDYTDNQFFIPIKLSSKSLAMVFLGWPYGGDMPYMTIVVATEKEANIVFNKRMGLDSIKTYPLYTMKVQTVLEEYDSCGKLCTPPVFTEIKASGYGTLQLKKQQQ</sequence>
<protein>
    <recommendedName>
        <fullName evidence="6">GLPGLI family protein</fullName>
    </recommendedName>
</protein>
<evidence type="ECO:0000256" key="1">
    <source>
        <dbReference type="SAM" id="SignalP"/>
    </source>
</evidence>
<keyword evidence="1" id="KW-0732">Signal</keyword>
<feature type="chain" id="PRO_5044609045" description="GLPGLI family protein" evidence="1">
    <location>
        <begin position="20"/>
        <end position="229"/>
    </location>
</feature>
<evidence type="ECO:0000313" key="2">
    <source>
        <dbReference type="EMBL" id="TFU47376.1"/>
    </source>
</evidence>
<reference evidence="3 5" key="2">
    <citation type="submission" date="2019-04" db="EMBL/GenBank/DDBJ databases">
        <title>Microbes associate with the intestines of laboratory mice.</title>
        <authorList>
            <person name="Navarre W."/>
            <person name="Wong E."/>
            <person name="Huang K."/>
            <person name="Tropini C."/>
            <person name="Ng K."/>
            <person name="Yu B."/>
        </authorList>
    </citation>
    <scope>NUCLEOTIDE SEQUENCE [LARGE SCALE GENOMIC DNA]</scope>
    <source>
        <strain evidence="3 5">NM70_E10</strain>
    </source>
</reference>
<evidence type="ECO:0000313" key="5">
    <source>
        <dbReference type="Proteomes" id="UP000305751"/>
    </source>
</evidence>
<dbReference type="Proteomes" id="UP000305751">
    <property type="component" value="Unassembled WGS sequence"/>
</dbReference>